<dbReference type="Pfam" id="PF08659">
    <property type="entry name" value="KR"/>
    <property type="match status" value="1"/>
</dbReference>
<evidence type="ECO:0000313" key="4">
    <source>
        <dbReference type="EMBL" id="MFC5175024.1"/>
    </source>
</evidence>
<feature type="non-terminal residue" evidence="4">
    <location>
        <position position="260"/>
    </location>
</feature>
<proteinExistence type="predicted"/>
<dbReference type="InterPro" id="IPR013968">
    <property type="entry name" value="PKS_KR"/>
</dbReference>
<feature type="non-terminal residue" evidence="4">
    <location>
        <position position="1"/>
    </location>
</feature>
<evidence type="ECO:0000259" key="3">
    <source>
        <dbReference type="Pfam" id="PF08659"/>
    </source>
</evidence>
<dbReference type="RefSeq" id="WP_381825031.1">
    <property type="nucleotide sequence ID" value="NZ_JBHSKI010000055.1"/>
</dbReference>
<evidence type="ECO:0000256" key="2">
    <source>
        <dbReference type="ARBA" id="ARBA00022553"/>
    </source>
</evidence>
<keyword evidence="2" id="KW-0597">Phosphoprotein</keyword>
<accession>A0ABW0BCJ6</accession>
<comment type="caution">
    <text evidence="4">The sequence shown here is derived from an EMBL/GenBank/DDBJ whole genome shotgun (WGS) entry which is preliminary data.</text>
</comment>
<protein>
    <submittedName>
        <fullName evidence="4">SDR family NAD(P)-dependent oxidoreductase</fullName>
    </submittedName>
</protein>
<reference evidence="5" key="1">
    <citation type="journal article" date="2019" name="Int. J. Syst. Evol. Microbiol.">
        <title>The Global Catalogue of Microorganisms (GCM) 10K type strain sequencing project: providing services to taxonomists for standard genome sequencing and annotation.</title>
        <authorList>
            <consortium name="The Broad Institute Genomics Platform"/>
            <consortium name="The Broad Institute Genome Sequencing Center for Infectious Disease"/>
            <person name="Wu L."/>
            <person name="Ma J."/>
        </authorList>
    </citation>
    <scope>NUCLEOTIDE SEQUENCE [LARGE SCALE GENOMIC DNA]</scope>
    <source>
        <strain evidence="5">CGMCC 4.1721</strain>
    </source>
</reference>
<keyword evidence="5" id="KW-1185">Reference proteome</keyword>
<dbReference type="InterPro" id="IPR036291">
    <property type="entry name" value="NAD(P)-bd_dom_sf"/>
</dbReference>
<dbReference type="PANTHER" id="PTHR43775">
    <property type="entry name" value="FATTY ACID SYNTHASE"/>
    <property type="match status" value="1"/>
</dbReference>
<dbReference type="EMBL" id="JBHSKI010000055">
    <property type="protein sequence ID" value="MFC5175024.1"/>
    <property type="molecule type" value="Genomic_DNA"/>
</dbReference>
<dbReference type="InterPro" id="IPR050091">
    <property type="entry name" value="PKS_NRPS_Biosynth_Enz"/>
</dbReference>
<dbReference type="Proteomes" id="UP001596208">
    <property type="component" value="Unassembled WGS sequence"/>
</dbReference>
<evidence type="ECO:0000256" key="1">
    <source>
        <dbReference type="ARBA" id="ARBA00022450"/>
    </source>
</evidence>
<dbReference type="SUPFAM" id="SSF51735">
    <property type="entry name" value="NAD(P)-binding Rossmann-fold domains"/>
    <property type="match status" value="2"/>
</dbReference>
<keyword evidence="1" id="KW-0596">Phosphopantetheine</keyword>
<dbReference type="Gene3D" id="3.40.50.11460">
    <property type="match status" value="1"/>
</dbReference>
<organism evidence="4 5">
    <name type="scientific">Streptomyces mutomycini</name>
    <dbReference type="NCBI Taxonomy" id="284036"/>
    <lineage>
        <taxon>Bacteria</taxon>
        <taxon>Bacillati</taxon>
        <taxon>Actinomycetota</taxon>
        <taxon>Actinomycetes</taxon>
        <taxon>Kitasatosporales</taxon>
        <taxon>Streptomycetaceae</taxon>
        <taxon>Streptomyces</taxon>
    </lineage>
</organism>
<sequence length="260" mass="25209">SWRYRVVWKSVGGVVAESLSGGWLVVCAAGGVDGPVVAGLVARGAGLLVVDGAVDGGVLAERLVGVSGVVSLLDGVGTLGLVQVLAGVDVPVRLWCVTSGAVSVGRADGVVDPVGAQVWGLGRVVGLELPGVWGGLVDVPGVVDERVLGRLCGVLAGGGGEDQVAVRGSGVFGRRVVRAPGSGVASGVVVGGTVLVTGGSGALGGHVARWVAGEGAGRVVLVSRGGSAPVELVGELEGLGVEVVVAACDVSDRVALAGLV</sequence>
<name>A0ABW0BCJ6_9ACTN</name>
<gene>
    <name evidence="4" type="ORF">ACFPRK_31330</name>
</gene>
<feature type="domain" description="Ketoreductase (KR)" evidence="3">
    <location>
        <begin position="192"/>
        <end position="259"/>
    </location>
</feature>
<evidence type="ECO:0000313" key="5">
    <source>
        <dbReference type="Proteomes" id="UP001596208"/>
    </source>
</evidence>
<dbReference type="Gene3D" id="3.40.50.720">
    <property type="entry name" value="NAD(P)-binding Rossmann-like Domain"/>
    <property type="match status" value="1"/>
</dbReference>
<dbReference type="PANTHER" id="PTHR43775:SF37">
    <property type="entry name" value="SI:DKEY-61P9.11"/>
    <property type="match status" value="1"/>
</dbReference>